<gene>
    <name evidence="2" type="ORF">DET61_12044</name>
</gene>
<protein>
    <submittedName>
        <fullName evidence="2">Uncharacterized protein</fullName>
    </submittedName>
</protein>
<keyword evidence="1" id="KW-0472">Membrane</keyword>
<comment type="caution">
    <text evidence="2">The sequence shown here is derived from an EMBL/GenBank/DDBJ whole genome shotgun (WGS) entry which is preliminary data.</text>
</comment>
<dbReference type="Proteomes" id="UP000253647">
    <property type="component" value="Unassembled WGS sequence"/>
</dbReference>
<accession>A0A368X4H1</accession>
<dbReference type="AlphaFoldDB" id="A0A368X4H1"/>
<evidence type="ECO:0000256" key="1">
    <source>
        <dbReference type="SAM" id="Phobius"/>
    </source>
</evidence>
<name>A0A368X4H1_MARNT</name>
<dbReference type="EMBL" id="QPJI01000020">
    <property type="protein sequence ID" value="RCW62922.1"/>
    <property type="molecule type" value="Genomic_DNA"/>
</dbReference>
<reference evidence="2 3" key="1">
    <citation type="submission" date="2018-07" db="EMBL/GenBank/DDBJ databases">
        <title>Freshwater and sediment microbial communities from various areas in North America, analyzing microbe dynamics in response to fracking.</title>
        <authorList>
            <person name="Lamendella R."/>
        </authorList>
    </citation>
    <scope>NUCLEOTIDE SEQUENCE [LARGE SCALE GENOMIC DNA]</scope>
    <source>
        <strain evidence="2 3">105B</strain>
    </source>
</reference>
<feature type="transmembrane region" description="Helical" evidence="1">
    <location>
        <begin position="32"/>
        <end position="50"/>
    </location>
</feature>
<keyword evidence="1" id="KW-0812">Transmembrane</keyword>
<sequence length="85" mass="9160">MKFLVSVAVFVLYVVVSTNVWGFEFGDAVAQAVTISVIGLVVANVMGVFTPKVVSRSTVRPGNDDQDYFMSSACSTDRFIASDDD</sequence>
<proteinExistence type="predicted"/>
<evidence type="ECO:0000313" key="3">
    <source>
        <dbReference type="Proteomes" id="UP000253647"/>
    </source>
</evidence>
<evidence type="ECO:0000313" key="2">
    <source>
        <dbReference type="EMBL" id="RCW62922.1"/>
    </source>
</evidence>
<keyword evidence="1" id="KW-1133">Transmembrane helix</keyword>
<organism evidence="2 3">
    <name type="scientific">Marinobacter nauticus</name>
    <name type="common">Marinobacter hydrocarbonoclasticus</name>
    <name type="synonym">Marinobacter aquaeolei</name>
    <dbReference type="NCBI Taxonomy" id="2743"/>
    <lineage>
        <taxon>Bacteria</taxon>
        <taxon>Pseudomonadati</taxon>
        <taxon>Pseudomonadota</taxon>
        <taxon>Gammaproteobacteria</taxon>
        <taxon>Pseudomonadales</taxon>
        <taxon>Marinobacteraceae</taxon>
        <taxon>Marinobacter</taxon>
    </lineage>
</organism>